<dbReference type="Pfam" id="PF19289">
    <property type="entry name" value="PmbA_TldD_3rd"/>
    <property type="match status" value="1"/>
</dbReference>
<reference evidence="8 9" key="1">
    <citation type="submission" date="2015-03" db="EMBL/GenBank/DDBJ databases">
        <title>Caedibacter varicaedens, whole genome shotgun sequence.</title>
        <authorList>
            <person name="Suzuki H."/>
            <person name="Dapper A.L."/>
            <person name="Gibson A.K."/>
            <person name="Jackson C."/>
            <person name="Lee H."/>
            <person name="Pejaver V.R."/>
            <person name="Doak T."/>
            <person name="Lynch M."/>
        </authorList>
    </citation>
    <scope>NUCLEOTIDE SEQUENCE [LARGE SCALE GENOMIC DNA]</scope>
</reference>
<comment type="caution">
    <text evidence="8">The sequence shown here is derived from an EMBL/GenBank/DDBJ whole genome shotgun (WGS) entry which is preliminary data.</text>
</comment>
<evidence type="ECO:0000313" key="8">
    <source>
        <dbReference type="EMBL" id="GAO98528.1"/>
    </source>
</evidence>
<name>A0A0K8ME93_9PROT</name>
<proteinExistence type="inferred from homology"/>
<evidence type="ECO:0000259" key="7">
    <source>
        <dbReference type="Pfam" id="PF19290"/>
    </source>
</evidence>
<evidence type="ECO:0000259" key="6">
    <source>
        <dbReference type="Pfam" id="PF19289"/>
    </source>
</evidence>
<evidence type="ECO:0000256" key="1">
    <source>
        <dbReference type="ARBA" id="ARBA00005836"/>
    </source>
</evidence>
<keyword evidence="3" id="KW-0378">Hydrolase</keyword>
<dbReference type="PANTHER" id="PTHR30624">
    <property type="entry name" value="UNCHARACTERIZED PROTEIN TLDD AND PMBA"/>
    <property type="match status" value="1"/>
</dbReference>
<evidence type="ECO:0000259" key="5">
    <source>
        <dbReference type="Pfam" id="PF01523"/>
    </source>
</evidence>
<dbReference type="GO" id="GO:0005829">
    <property type="term" value="C:cytosol"/>
    <property type="evidence" value="ECO:0007669"/>
    <property type="project" value="TreeGrafter"/>
</dbReference>
<evidence type="ECO:0000256" key="3">
    <source>
        <dbReference type="ARBA" id="ARBA00022801"/>
    </source>
</evidence>
<dbReference type="InterPro" id="IPR035068">
    <property type="entry name" value="TldD/PmbA_N"/>
</dbReference>
<evidence type="ECO:0000313" key="9">
    <source>
        <dbReference type="Proteomes" id="UP000036771"/>
    </source>
</evidence>
<dbReference type="InterPro" id="IPR045569">
    <property type="entry name" value="Metalloprtase-TldD/E_C"/>
</dbReference>
<accession>A0A0K8ME93</accession>
<feature type="domain" description="Metalloprotease TldD/E N-terminal" evidence="5">
    <location>
        <begin position="22"/>
        <end position="80"/>
    </location>
</feature>
<keyword evidence="2 8" id="KW-0645">Protease</keyword>
<keyword evidence="4" id="KW-0482">Metalloprotease</keyword>
<protein>
    <submittedName>
        <fullName evidence="8">Protease TldD</fullName>
    </submittedName>
</protein>
<dbReference type="InterPro" id="IPR036059">
    <property type="entry name" value="TldD/PmbA_sf"/>
</dbReference>
<evidence type="ECO:0000256" key="2">
    <source>
        <dbReference type="ARBA" id="ARBA00022670"/>
    </source>
</evidence>
<dbReference type="STRING" id="1629334.Cva_01190"/>
<dbReference type="GO" id="GO:0006508">
    <property type="term" value="P:proteolysis"/>
    <property type="evidence" value="ECO:0007669"/>
    <property type="project" value="UniProtKB-KW"/>
</dbReference>
<dbReference type="Gene3D" id="3.30.2290.10">
    <property type="entry name" value="PmbA/TldD superfamily"/>
    <property type="match status" value="1"/>
</dbReference>
<dbReference type="Pfam" id="PF01523">
    <property type="entry name" value="PmbA_TldD_1st"/>
    <property type="match status" value="1"/>
</dbReference>
<feature type="domain" description="Metalloprotease TldD/E central" evidence="7">
    <location>
        <begin position="121"/>
        <end position="219"/>
    </location>
</feature>
<dbReference type="Proteomes" id="UP000036771">
    <property type="component" value="Unassembled WGS sequence"/>
</dbReference>
<dbReference type="InterPro" id="IPR045570">
    <property type="entry name" value="Metalloprtase-TldD/E_cen_dom"/>
</dbReference>
<dbReference type="PANTHER" id="PTHR30624:SF10">
    <property type="entry name" value="CONSERVED PROTEIN"/>
    <property type="match status" value="1"/>
</dbReference>
<dbReference type="Pfam" id="PF19290">
    <property type="entry name" value="PmbA_TldD_2nd"/>
    <property type="match status" value="1"/>
</dbReference>
<dbReference type="SUPFAM" id="SSF111283">
    <property type="entry name" value="Putative modulator of DNA gyrase, PmbA/TldD"/>
    <property type="match status" value="1"/>
</dbReference>
<organism evidence="8 9">
    <name type="scientific">Caedimonas varicaedens</name>
    <dbReference type="NCBI Taxonomy" id="1629334"/>
    <lineage>
        <taxon>Bacteria</taxon>
        <taxon>Pseudomonadati</taxon>
        <taxon>Pseudomonadota</taxon>
        <taxon>Alphaproteobacteria</taxon>
        <taxon>Holosporales</taxon>
        <taxon>Caedimonadaceae</taxon>
        <taxon>Caedimonas</taxon>
    </lineage>
</organism>
<sequence>MNLKTLLSSVDIKVDWIGLRKVEEKTTVRRARNGNLDPLAISYDKGIMVEILMDGQFSYSGTNDLSAEGVQKAAERALSQSKRLRDYRLFSFESAVRPCSTGTYKTPIKYILESSKAHSLNELALHISKSLRVDDKIINTSAAMISIEQEISFISSNGSDFTQHFHQRAFHCSATAREGSNIQTRTNGFSLGQGGDEFFDADHLSREAFRIAREAIELTQAEECPAGLYDLVLMPDQLYLQIHESIGHPLELDRILGDERNYAGWSFIKPEDFGHLQYGSPLLNVTFDPFVQGEFASYQYDDTGATAEQHYLIKEGVLQRGLGSLESQKRSGIPGVSSSRASSWNRPPIDRMANINIEHGSSTLAEMISSTESGILMKTNKSWSIDDYRNKFQFGCEYGQLIENGKITKTLKNPNYRGVTTPFWHGLKMVGDASTFEIHGNLYCGKGEPNQIIRVGHATPVCLFTGVEVFGGGAQ</sequence>
<feature type="domain" description="Metalloprotease TldD/E C-terminal" evidence="6">
    <location>
        <begin position="227"/>
        <end position="469"/>
    </location>
</feature>
<comment type="similarity">
    <text evidence="1">Belongs to the peptidase U62 family.</text>
</comment>
<evidence type="ECO:0000256" key="4">
    <source>
        <dbReference type="ARBA" id="ARBA00023049"/>
    </source>
</evidence>
<dbReference type="InterPro" id="IPR051463">
    <property type="entry name" value="Peptidase_U62_metallo"/>
</dbReference>
<keyword evidence="9" id="KW-1185">Reference proteome</keyword>
<dbReference type="GO" id="GO:0008237">
    <property type="term" value="F:metallopeptidase activity"/>
    <property type="evidence" value="ECO:0007669"/>
    <property type="project" value="UniProtKB-KW"/>
</dbReference>
<dbReference type="AlphaFoldDB" id="A0A0K8ME93"/>
<dbReference type="EMBL" id="BBVC01000065">
    <property type="protein sequence ID" value="GAO98528.1"/>
    <property type="molecule type" value="Genomic_DNA"/>
</dbReference>
<dbReference type="InterPro" id="IPR002510">
    <property type="entry name" value="Metalloprtase-TldD/E_N"/>
</dbReference>
<gene>
    <name evidence="8" type="ORF">Cva_01190</name>
</gene>